<proteinExistence type="predicted"/>
<dbReference type="PANTHER" id="PTHR24024:SF18">
    <property type="entry name" value="SHORT-CHAIN COLLAGEN C4-LIKE"/>
    <property type="match status" value="1"/>
</dbReference>
<keyword evidence="2" id="KW-0812">Transmembrane</keyword>
<gene>
    <name evidence="3" type="ORF">MGAL_10B013985</name>
</gene>
<name>A0A8B6GWP0_MYTGA</name>
<feature type="transmembrane region" description="Helical" evidence="2">
    <location>
        <begin position="55"/>
        <end position="74"/>
    </location>
</feature>
<dbReference type="InterPro" id="IPR051077">
    <property type="entry name" value="Ca-dependent_lectin"/>
</dbReference>
<organism evidence="3 4">
    <name type="scientific">Mytilus galloprovincialis</name>
    <name type="common">Mediterranean mussel</name>
    <dbReference type="NCBI Taxonomy" id="29158"/>
    <lineage>
        <taxon>Eukaryota</taxon>
        <taxon>Metazoa</taxon>
        <taxon>Spiralia</taxon>
        <taxon>Lophotrochozoa</taxon>
        <taxon>Mollusca</taxon>
        <taxon>Bivalvia</taxon>
        <taxon>Autobranchia</taxon>
        <taxon>Pteriomorphia</taxon>
        <taxon>Mytilida</taxon>
        <taxon>Mytiloidea</taxon>
        <taxon>Mytilidae</taxon>
        <taxon>Mytilinae</taxon>
        <taxon>Mytilus</taxon>
    </lineage>
</organism>
<dbReference type="GO" id="GO:0005615">
    <property type="term" value="C:extracellular space"/>
    <property type="evidence" value="ECO:0007669"/>
    <property type="project" value="TreeGrafter"/>
</dbReference>
<evidence type="ECO:0000256" key="1">
    <source>
        <dbReference type="SAM" id="Coils"/>
    </source>
</evidence>
<evidence type="ECO:0008006" key="5">
    <source>
        <dbReference type="Google" id="ProtNLM"/>
    </source>
</evidence>
<dbReference type="PANTHER" id="PTHR24024">
    <property type="entry name" value="PULMONARY SURFACTANT-ASSOCIATED PROTEIN A"/>
    <property type="match status" value="1"/>
</dbReference>
<keyword evidence="2" id="KW-0472">Membrane</keyword>
<dbReference type="Proteomes" id="UP000596742">
    <property type="component" value="Unassembled WGS sequence"/>
</dbReference>
<dbReference type="EMBL" id="UYJE01009057">
    <property type="protein sequence ID" value="VDI69654.1"/>
    <property type="molecule type" value="Genomic_DNA"/>
</dbReference>
<protein>
    <recommendedName>
        <fullName evidence="5">Short-chain collagen C4</fullName>
    </recommendedName>
</protein>
<accession>A0A8B6GWP0</accession>
<reference evidence="3" key="1">
    <citation type="submission" date="2018-11" db="EMBL/GenBank/DDBJ databases">
        <authorList>
            <person name="Alioto T."/>
            <person name="Alioto T."/>
        </authorList>
    </citation>
    <scope>NUCLEOTIDE SEQUENCE</scope>
</reference>
<dbReference type="AlphaFoldDB" id="A0A8B6GWP0"/>
<sequence>MEKPRRHPEVNIVTIFTNMVTFVSISCYQFQLRDWYAIFGIYNTMMFDCKQLCQWIVWTCFLNGIVAVKTRLLLNDPDIASTLQHMTLELQKLRAEVSTLTQKTSLLENSKLTGSAYTRWGRKDCPINGTELVYTGIIGGGYYTHKGAPANTICLPHDPDFIHGDKVQFPSEVSTMYGGEYQDNYFGNNLYQNDPPCAVCRATGKTSVVMIPGKTKCYRDWHLEYYGRLAAGRDIHEAASEYICVDHQAQYREGGGTSQNGKMLYAVVAKCGTLPCPPYRENAPISCVVCSR</sequence>
<feature type="coiled-coil region" evidence="1">
    <location>
        <begin position="83"/>
        <end position="110"/>
    </location>
</feature>
<dbReference type="PROSITE" id="PS51257">
    <property type="entry name" value="PROKAR_LIPOPROTEIN"/>
    <property type="match status" value="1"/>
</dbReference>
<comment type="caution">
    <text evidence="3">The sequence shown here is derived from an EMBL/GenBank/DDBJ whole genome shotgun (WGS) entry which is preliminary data.</text>
</comment>
<keyword evidence="4" id="KW-1185">Reference proteome</keyword>
<evidence type="ECO:0000256" key="2">
    <source>
        <dbReference type="SAM" id="Phobius"/>
    </source>
</evidence>
<keyword evidence="2" id="KW-1133">Transmembrane helix</keyword>
<evidence type="ECO:0000313" key="4">
    <source>
        <dbReference type="Proteomes" id="UP000596742"/>
    </source>
</evidence>
<evidence type="ECO:0000313" key="3">
    <source>
        <dbReference type="EMBL" id="VDI69654.1"/>
    </source>
</evidence>
<dbReference type="OrthoDB" id="6108728at2759"/>
<feature type="transmembrane region" description="Helical" evidence="2">
    <location>
        <begin position="12"/>
        <end position="31"/>
    </location>
</feature>
<keyword evidence="1" id="KW-0175">Coiled coil</keyword>